<dbReference type="AlphaFoldDB" id="A0AAJ5X3I6"/>
<sequence length="111" mass="11334">MTRFKNRPAASAILAATLAVPGAFAGLAPAPALAAQGSFYQAQLAAPLKAPRKEVLNGILWNCADSSCSGSKGGSRALLECQRLSQKVGTIVSFAKGDEALDESALARCNG</sequence>
<gene>
    <name evidence="2" type="ORF">P0Y56_12315</name>
</gene>
<evidence type="ECO:0000256" key="1">
    <source>
        <dbReference type="SAM" id="SignalP"/>
    </source>
</evidence>
<evidence type="ECO:0000313" key="2">
    <source>
        <dbReference type="EMBL" id="WEK45808.1"/>
    </source>
</evidence>
<dbReference type="Proteomes" id="UP001218362">
    <property type="component" value="Chromosome"/>
</dbReference>
<feature type="chain" id="PRO_5042532652" evidence="1">
    <location>
        <begin position="26"/>
        <end position="111"/>
    </location>
</feature>
<reference evidence="2" key="1">
    <citation type="submission" date="2023-03" db="EMBL/GenBank/DDBJ databases">
        <title>Andean soil-derived lignocellulolytic bacterial consortium as a source of novel taxa and putative plastic-active enzymes.</title>
        <authorList>
            <person name="Diaz-Garcia L."/>
            <person name="Chuvochina M."/>
            <person name="Feuerriegel G."/>
            <person name="Bunk B."/>
            <person name="Sproer C."/>
            <person name="Streit W.R."/>
            <person name="Rodriguez L.M."/>
            <person name="Overmann J."/>
            <person name="Jimenez D.J."/>
        </authorList>
    </citation>
    <scope>NUCLEOTIDE SEQUENCE</scope>
    <source>
        <strain evidence="2">MAG 26</strain>
    </source>
</reference>
<dbReference type="Pfam" id="PF26624">
    <property type="entry name" value="DUF8200"/>
    <property type="match status" value="1"/>
</dbReference>
<dbReference type="InterPro" id="IPR058067">
    <property type="entry name" value="CC_3452-like"/>
</dbReference>
<organism evidence="2 3">
    <name type="scientific">Candidatus Andeanibacterium colombiense</name>
    <dbReference type="NCBI Taxonomy" id="3121345"/>
    <lineage>
        <taxon>Bacteria</taxon>
        <taxon>Pseudomonadati</taxon>
        <taxon>Pseudomonadota</taxon>
        <taxon>Alphaproteobacteria</taxon>
        <taxon>Sphingomonadales</taxon>
        <taxon>Sphingomonadaceae</taxon>
        <taxon>Candidatus Andeanibacterium</taxon>
    </lineage>
</organism>
<protein>
    <submittedName>
        <fullName evidence="2">Uncharacterized protein</fullName>
    </submittedName>
</protein>
<keyword evidence="1" id="KW-0732">Signal</keyword>
<dbReference type="NCBIfam" id="NF047636">
    <property type="entry name" value="CC_3452_fam"/>
    <property type="match status" value="1"/>
</dbReference>
<dbReference type="EMBL" id="CP119316">
    <property type="protein sequence ID" value="WEK45808.1"/>
    <property type="molecule type" value="Genomic_DNA"/>
</dbReference>
<dbReference type="KEGG" id="acob:P0Y56_12315"/>
<name>A0AAJ5X3I6_9SPHN</name>
<dbReference type="InterPro" id="IPR058513">
    <property type="entry name" value="DUF8200"/>
</dbReference>
<proteinExistence type="predicted"/>
<evidence type="ECO:0000313" key="3">
    <source>
        <dbReference type="Proteomes" id="UP001218362"/>
    </source>
</evidence>
<accession>A0AAJ5X3I6</accession>
<feature type="signal peptide" evidence="1">
    <location>
        <begin position="1"/>
        <end position="25"/>
    </location>
</feature>